<keyword evidence="1" id="KW-1185">Reference proteome</keyword>
<name>A0A915IMJ9_ROMCU</name>
<protein>
    <submittedName>
        <fullName evidence="2">Uncharacterized protein</fullName>
    </submittedName>
</protein>
<accession>A0A915IMJ9</accession>
<dbReference type="Proteomes" id="UP000887565">
    <property type="component" value="Unplaced"/>
</dbReference>
<reference evidence="2" key="1">
    <citation type="submission" date="2022-11" db="UniProtKB">
        <authorList>
            <consortium name="WormBaseParasite"/>
        </authorList>
    </citation>
    <scope>IDENTIFICATION</scope>
</reference>
<evidence type="ECO:0000313" key="2">
    <source>
        <dbReference type="WBParaSite" id="nRc.2.0.1.t14683-RA"/>
    </source>
</evidence>
<organism evidence="1 2">
    <name type="scientific">Romanomermis culicivorax</name>
    <name type="common">Nematode worm</name>
    <dbReference type="NCBI Taxonomy" id="13658"/>
    <lineage>
        <taxon>Eukaryota</taxon>
        <taxon>Metazoa</taxon>
        <taxon>Ecdysozoa</taxon>
        <taxon>Nematoda</taxon>
        <taxon>Enoplea</taxon>
        <taxon>Dorylaimia</taxon>
        <taxon>Mermithida</taxon>
        <taxon>Mermithoidea</taxon>
        <taxon>Mermithidae</taxon>
        <taxon>Romanomermis</taxon>
    </lineage>
</organism>
<evidence type="ECO:0000313" key="1">
    <source>
        <dbReference type="Proteomes" id="UP000887565"/>
    </source>
</evidence>
<proteinExistence type="predicted"/>
<dbReference type="AlphaFoldDB" id="A0A915IMJ9"/>
<dbReference type="WBParaSite" id="nRc.2.0.1.t14683-RA">
    <property type="protein sequence ID" value="nRc.2.0.1.t14683-RA"/>
    <property type="gene ID" value="nRc.2.0.1.g14683"/>
</dbReference>
<sequence length="74" mass="8420">MVVVHKNSDQGFELQRNDEFTSLNNFHIAKLPSPLRHKISASFKVTQPRNTFDCTDADCDITDSNFSTILKATY</sequence>